<dbReference type="Proteomes" id="UP000184277">
    <property type="component" value="Unassembled WGS sequence"/>
</dbReference>
<evidence type="ECO:0000256" key="2">
    <source>
        <dbReference type="ARBA" id="ARBA00008657"/>
    </source>
</evidence>
<proteinExistence type="inferred from homology"/>
<name>A0A1M2I2X6_ECOLX</name>
<dbReference type="Pfam" id="PF04381">
    <property type="entry name" value="RdgC"/>
    <property type="match status" value="1"/>
</dbReference>
<dbReference type="GO" id="GO:0043590">
    <property type="term" value="C:bacterial nucleoid"/>
    <property type="evidence" value="ECO:0007669"/>
    <property type="project" value="TreeGrafter"/>
</dbReference>
<keyword evidence="5" id="KW-0233">DNA recombination</keyword>
<dbReference type="EMBL" id="MOKI01000023">
    <property type="protein sequence ID" value="OJR54972.1"/>
    <property type="molecule type" value="Genomic_DNA"/>
</dbReference>
<dbReference type="RefSeq" id="WP_021551813.1">
    <property type="nucleotide sequence ID" value="NZ_BFIR01000013.1"/>
</dbReference>
<evidence type="ECO:0000313" key="7">
    <source>
        <dbReference type="Proteomes" id="UP000184277"/>
    </source>
</evidence>
<sequence length="301" mass="34328">MRLVAFKNIYVYRLAREIKLDSTTVSDALSQFTFTPCASQEMAKVGWVPVLADNLIHEYHGFLLLQQQREIKLLPSHVIKEEVQKKVEKLENEQSRKLKKSEKNTLKDEVLHSLLPRAFTRKSLSRILIDRDNYLVFVEASSARKAEEMLALLRKSLGSLPVIPFTPIEPLEMTMTEWFKSTFPQGFKAGEEAILKSLFDDGGAVRCKKVDLQSEEIMTHIEAGKVATTVAINWQDRATFRLNDDMSIKALTFCDDLYDQNDDIDREDVAQRFDADFILFTSELSAMFSSLVEAIGGEAEH</sequence>
<evidence type="ECO:0000256" key="4">
    <source>
        <dbReference type="ARBA" id="ARBA00022490"/>
    </source>
</evidence>
<dbReference type="PANTHER" id="PTHR38103:SF1">
    <property type="entry name" value="RECOMBINATION-ASSOCIATED PROTEIN RDGC"/>
    <property type="match status" value="1"/>
</dbReference>
<accession>A0A1M2I2X6</accession>
<evidence type="ECO:0000313" key="6">
    <source>
        <dbReference type="EMBL" id="OJR54972.1"/>
    </source>
</evidence>
<organism evidence="6 7">
    <name type="scientific">Escherichia coli</name>
    <dbReference type="NCBI Taxonomy" id="562"/>
    <lineage>
        <taxon>Bacteria</taxon>
        <taxon>Pseudomonadati</taxon>
        <taxon>Pseudomonadota</taxon>
        <taxon>Gammaproteobacteria</taxon>
        <taxon>Enterobacterales</taxon>
        <taxon>Enterobacteriaceae</taxon>
        <taxon>Escherichia</taxon>
    </lineage>
</organism>
<dbReference type="NCBIfam" id="NF001462">
    <property type="entry name" value="PRK00321.1-3"/>
    <property type="match status" value="1"/>
</dbReference>
<reference evidence="6 7" key="1">
    <citation type="submission" date="2016-10" db="EMBL/GenBank/DDBJ databases">
        <title>Comprehensive resistome analysis reveals the prevalence of NDM and MCR-1 in Chinese poultry production.</title>
        <authorList>
            <person name="Wang Y."/>
            <person name="Zhang R."/>
            <person name="Li J."/>
            <person name="Wu Z."/>
            <person name="Wenjuan Y."/>
            <person name="Schwarz S."/>
            <person name="Tyrrell J."/>
            <person name="Zheng Y."/>
            <person name="Wang S."/>
            <person name="Shen Z."/>
            <person name="Liu Z."/>
            <person name="Lei L."/>
            <person name="Li M."/>
            <person name="Zhang Q."/>
            <person name="Wu C."/>
            <person name="Zhang Q."/>
            <person name="Wu Y."/>
            <person name="Walsh T."/>
            <person name="Shen J."/>
        </authorList>
    </citation>
    <scope>NUCLEOTIDE SEQUENCE [LARGE SCALE GENOMIC DNA]</scope>
    <source>
        <strain evidence="6 7">570</strain>
    </source>
</reference>
<dbReference type="AlphaFoldDB" id="A0A1M2I2X6"/>
<evidence type="ECO:0000256" key="5">
    <source>
        <dbReference type="ARBA" id="ARBA00023172"/>
    </source>
</evidence>
<comment type="subcellular location">
    <subcellularLocation>
        <location evidence="1">Cytoplasm</location>
        <location evidence="1">Nucleoid</location>
    </subcellularLocation>
</comment>
<dbReference type="PANTHER" id="PTHR38103">
    <property type="entry name" value="RECOMBINATION-ASSOCIATED PROTEIN RDGC"/>
    <property type="match status" value="1"/>
</dbReference>
<dbReference type="NCBIfam" id="NF001464">
    <property type="entry name" value="PRK00321.1-5"/>
    <property type="match status" value="1"/>
</dbReference>
<dbReference type="GO" id="GO:0006310">
    <property type="term" value="P:DNA recombination"/>
    <property type="evidence" value="ECO:0007669"/>
    <property type="project" value="UniProtKB-KW"/>
</dbReference>
<protein>
    <recommendedName>
        <fullName evidence="3">Recombination-associated protein RdgC</fullName>
    </recommendedName>
</protein>
<evidence type="ECO:0000256" key="3">
    <source>
        <dbReference type="ARBA" id="ARBA00022296"/>
    </source>
</evidence>
<dbReference type="GO" id="GO:0000018">
    <property type="term" value="P:regulation of DNA recombination"/>
    <property type="evidence" value="ECO:0007669"/>
    <property type="project" value="TreeGrafter"/>
</dbReference>
<gene>
    <name evidence="6" type="ORF">BK383_10330</name>
</gene>
<evidence type="ECO:0000256" key="1">
    <source>
        <dbReference type="ARBA" id="ARBA00004453"/>
    </source>
</evidence>
<dbReference type="InterPro" id="IPR007476">
    <property type="entry name" value="RdgC"/>
</dbReference>
<dbReference type="GO" id="GO:0003690">
    <property type="term" value="F:double-stranded DNA binding"/>
    <property type="evidence" value="ECO:0007669"/>
    <property type="project" value="TreeGrafter"/>
</dbReference>
<keyword evidence="4" id="KW-0963">Cytoplasm</keyword>
<comment type="caution">
    <text evidence="6">The sequence shown here is derived from an EMBL/GenBank/DDBJ whole genome shotgun (WGS) entry which is preliminary data.</text>
</comment>
<comment type="similarity">
    <text evidence="2">Belongs to the RdgC family.</text>
</comment>